<organism evidence="1 2">
    <name type="scientific">Salipiger thiooxidans</name>
    <dbReference type="NCBI Taxonomy" id="282683"/>
    <lineage>
        <taxon>Bacteria</taxon>
        <taxon>Pseudomonadati</taxon>
        <taxon>Pseudomonadota</taxon>
        <taxon>Alphaproteobacteria</taxon>
        <taxon>Rhodobacterales</taxon>
        <taxon>Roseobacteraceae</taxon>
        <taxon>Salipiger</taxon>
    </lineage>
</organism>
<dbReference type="Proteomes" id="UP000198994">
    <property type="component" value="Unassembled WGS sequence"/>
</dbReference>
<dbReference type="OrthoDB" id="7976614at2"/>
<keyword evidence="2" id="KW-1185">Reference proteome</keyword>
<proteinExistence type="predicted"/>
<reference evidence="2" key="1">
    <citation type="submission" date="2016-10" db="EMBL/GenBank/DDBJ databases">
        <authorList>
            <person name="Varghese N."/>
            <person name="Submissions S."/>
        </authorList>
    </citation>
    <scope>NUCLEOTIDE SEQUENCE [LARGE SCALE GENOMIC DNA]</scope>
    <source>
        <strain evidence="2">DSM 10146</strain>
    </source>
</reference>
<evidence type="ECO:0000313" key="2">
    <source>
        <dbReference type="Proteomes" id="UP000198994"/>
    </source>
</evidence>
<dbReference type="AlphaFoldDB" id="A0A1G7N6F7"/>
<accession>A0A1G7N6F7</accession>
<dbReference type="SUPFAM" id="SSF52540">
    <property type="entry name" value="P-loop containing nucleoside triphosphate hydrolases"/>
    <property type="match status" value="1"/>
</dbReference>
<protein>
    <recommendedName>
        <fullName evidence="3">Sulfotransferase family protein</fullName>
    </recommendedName>
</protein>
<dbReference type="RefSeq" id="WP_089964301.1">
    <property type="nucleotide sequence ID" value="NZ_FNAV01000053.1"/>
</dbReference>
<dbReference type="InterPro" id="IPR040632">
    <property type="entry name" value="Sulfotransfer_4"/>
</dbReference>
<dbReference type="Pfam" id="PF17784">
    <property type="entry name" value="Sulfotransfer_4"/>
    <property type="match status" value="1"/>
</dbReference>
<dbReference type="EMBL" id="FNAV01000053">
    <property type="protein sequence ID" value="SDF69645.1"/>
    <property type="molecule type" value="Genomic_DNA"/>
</dbReference>
<evidence type="ECO:0000313" key="1">
    <source>
        <dbReference type="EMBL" id="SDF69645.1"/>
    </source>
</evidence>
<name>A0A1G7N6F7_9RHOB</name>
<evidence type="ECO:0008006" key="3">
    <source>
        <dbReference type="Google" id="ProtNLM"/>
    </source>
</evidence>
<gene>
    <name evidence="1" type="ORF">SAMN04488105_1535</name>
</gene>
<sequence length="209" mass="24443">MQDQSEPKTRVFLIGFNRCATTSFHRFFNANGLKSVHWDSGRLAKRFYANIGADVPLFKDYPEVTVFSDMIYLSETTFIEPFKEFERIDRAYPGSLFILNTRNCDKWISSRVQHPRMIERCMSIYGVETAEEVIYRWRLEWHEHHAAALRHFMHRPADLLVYNIETDTPDKLGAFLEPKFGKLDIEAFGHHNGRGKYERMAKSKEAAAS</sequence>
<dbReference type="Gene3D" id="3.40.50.300">
    <property type="entry name" value="P-loop containing nucleotide triphosphate hydrolases"/>
    <property type="match status" value="1"/>
</dbReference>
<dbReference type="InterPro" id="IPR027417">
    <property type="entry name" value="P-loop_NTPase"/>
</dbReference>
<dbReference type="STRING" id="282683.SAMN04488105_1535"/>